<proteinExistence type="predicted"/>
<evidence type="ECO:0000313" key="2">
    <source>
        <dbReference type="EMBL" id="ABF13184.1"/>
    </source>
</evidence>
<keyword evidence="2" id="KW-0614">Plasmid</keyword>
<dbReference type="InterPro" id="IPR025359">
    <property type="entry name" value="SduA_C"/>
</dbReference>
<reference evidence="3" key="1">
    <citation type="journal article" date="2010" name="PLoS ONE">
        <title>The complete genome sequence of Cupriavidus metallidurans strain CH34, a master survivalist in harsh and anthropogenic environments.</title>
        <authorList>
            <person name="Janssen P.J."/>
            <person name="Van Houdt R."/>
            <person name="Moors H."/>
            <person name="Monsieurs P."/>
            <person name="Morin N."/>
            <person name="Michaux A."/>
            <person name="Benotmane M.A."/>
            <person name="Leys N."/>
            <person name="Vallaeys T."/>
            <person name="Lapidus A."/>
            <person name="Monchy S."/>
            <person name="Medigue C."/>
            <person name="Taghavi S."/>
            <person name="McCorkle S."/>
            <person name="Dunn J."/>
            <person name="van der Lelie D."/>
            <person name="Mergeay M."/>
        </authorList>
    </citation>
    <scope>NUCLEOTIDE SEQUENCE [LARGE SCALE GENOMIC DNA]</scope>
    <source>
        <strain evidence="3">ATCC 43123 / DSM 2839 / NBRC 102507 / CH34</strain>
    </source>
</reference>
<evidence type="ECO:0000313" key="3">
    <source>
        <dbReference type="Proteomes" id="UP000002429"/>
    </source>
</evidence>
<organism evidence="2 3">
    <name type="scientific">Cupriavidus metallidurans (strain ATCC 43123 / DSM 2839 / NBRC 102507 / CH34)</name>
    <name type="common">Ralstonia metallidurans</name>
    <dbReference type="NCBI Taxonomy" id="266264"/>
    <lineage>
        <taxon>Bacteria</taxon>
        <taxon>Pseudomonadati</taxon>
        <taxon>Pseudomonadota</taxon>
        <taxon>Betaproteobacteria</taxon>
        <taxon>Burkholderiales</taxon>
        <taxon>Burkholderiaceae</taxon>
        <taxon>Cupriavidus</taxon>
    </lineage>
</organism>
<sequence>MEQGRLEVTATFNNNEVLNPSFELSHGVDQGVQYRDLYLQTYQRGANDPNVWVAQPREQWHCLARVYPDRLLTYPVFTNPHAQRYLSPKHGPLTSVIFHRKVDEPLPETADAAVTEIDLSLPWKCFSESTYGLGLVPELDEVWRSLSGIPAITAIGVTRSGTSTVTESIAWITVSDLHRFRRNFQRFKRLAREHVHVARRWDVRNNLLATLDPDRFPHMAPAAAAAPLVEYVRTRGRRADVSERAQRQAAVRAVRQELATIATEAPAEVLQLHAEIERVTLARMIDRYATMLEQSLPEPRWQQFFENNLFVLSLVFSRPVRLLHTQFHAQASRLDGTGAQIGDFLFAEQGQALAIVEIKKPSSSLVQATPYRNREVFGPHAELSGAITQVLYQRSAIQSNWLLHRAEAALRDSQPDAIKCIVLAGTMPSDETQRRSFELFRNACKDVEVVTFDELLGKLRLLLQHLTPSSGTTEDTVPF</sequence>
<evidence type="ECO:0000259" key="1">
    <source>
        <dbReference type="Pfam" id="PF14082"/>
    </source>
</evidence>
<name>Q1L9J2_CUPMC</name>
<gene>
    <name evidence="2" type="ordered locus">Rmet_6325</name>
</gene>
<keyword evidence="3" id="KW-1185">Reference proteome</keyword>
<dbReference type="AlphaFoldDB" id="Q1L9J2"/>
<dbReference type="EMBL" id="CP000355">
    <property type="protein sequence ID" value="ABF13184.1"/>
    <property type="molecule type" value="Genomic_DNA"/>
</dbReference>
<feature type="domain" description="Shedu protein SduA C-terminal" evidence="1">
    <location>
        <begin position="297"/>
        <end position="456"/>
    </location>
</feature>
<dbReference type="RefSeq" id="WP_011514919.1">
    <property type="nucleotide sequence ID" value="NC_006525.1"/>
</dbReference>
<dbReference type="KEGG" id="rme:Rmet_6325"/>
<dbReference type="Pfam" id="PF14082">
    <property type="entry name" value="SduA_C"/>
    <property type="match status" value="1"/>
</dbReference>
<protein>
    <recommendedName>
        <fullName evidence="1">Shedu protein SduA C-terminal domain-containing protein</fullName>
    </recommendedName>
</protein>
<accession>Q1L9J2</accession>
<geneLocation type="plasmid" evidence="2 3">
    <name>pMOL28</name>
</geneLocation>
<dbReference type="Proteomes" id="UP000002429">
    <property type="component" value="Plasmid pMOL28"/>
</dbReference>
<dbReference type="HOGENOM" id="CLU_038463_0_0_4"/>